<feature type="compositionally biased region" description="Polar residues" evidence="2">
    <location>
        <begin position="149"/>
        <end position="164"/>
    </location>
</feature>
<evidence type="ECO:0000259" key="3">
    <source>
        <dbReference type="Pfam" id="PF03107"/>
    </source>
</evidence>
<feature type="compositionally biased region" description="Pro residues" evidence="2">
    <location>
        <begin position="165"/>
        <end position="179"/>
    </location>
</feature>
<dbReference type="AlphaFoldDB" id="A0AAV3S422"/>
<reference evidence="4 5" key="1">
    <citation type="submission" date="2024-01" db="EMBL/GenBank/DDBJ databases">
        <title>The complete chloroplast genome sequence of Lithospermum erythrorhizon: insights into the phylogenetic relationship among Boraginaceae species and the maternal lineages of purple gromwells.</title>
        <authorList>
            <person name="Okada T."/>
            <person name="Watanabe K."/>
        </authorList>
    </citation>
    <scope>NUCLEOTIDE SEQUENCE [LARGE SCALE GENOMIC DNA]</scope>
</reference>
<feature type="domain" description="DC1" evidence="3">
    <location>
        <begin position="60"/>
        <end position="108"/>
    </location>
</feature>
<accession>A0AAV3S422</accession>
<feature type="domain" description="DC1" evidence="3">
    <location>
        <begin position="313"/>
        <end position="361"/>
    </location>
</feature>
<dbReference type="PANTHER" id="PTHR46288">
    <property type="entry name" value="PHORBOL-ESTER/DAG-TYPE DOMAIN-CONTAINING PROTEIN"/>
    <property type="match status" value="1"/>
</dbReference>
<feature type="domain" description="DC1" evidence="3">
    <location>
        <begin position="372"/>
        <end position="426"/>
    </location>
</feature>
<feature type="domain" description="DC1" evidence="3">
    <location>
        <begin position="6"/>
        <end position="50"/>
    </location>
</feature>
<evidence type="ECO:0000313" key="5">
    <source>
        <dbReference type="Proteomes" id="UP001454036"/>
    </source>
</evidence>
<dbReference type="PANTHER" id="PTHR46288:SF27">
    <property type="entry name" value="CYSTEINE_HISTIDINE-RICH C1 DOMAIN FAMILY PROTEIN"/>
    <property type="match status" value="1"/>
</dbReference>
<evidence type="ECO:0000313" key="4">
    <source>
        <dbReference type="EMBL" id="GAA0187061.1"/>
    </source>
</evidence>
<sequence>MEVKHFSHNHNLIFHQLPQGREIKCSGCQSQGSGNVYTCWQCSFFLHEQCFTATRSLKTPSHPLHSLTLVPYPTHQSGSFYCDICKQIGSGLSYCCAECEFDLHVHCALSSNQPFHSSSYANPGFNPPQHGSYMPPPPNYPSHHHPDANFTSPTIPDAYNQATLPPQPPQSYPVQPPNYPVQNNTNPNFPSPSVPIVTNQAPPMPTPPAAYPAINNQAGQSNQPQNNTIPVFPPTSAPLNIPLTSSNQPKVNEIRHFSHQHALKELEFTKQDGKKCYGCGYIIDGSGYSCVDLQCNFNLDKSCFESPNEVKHKSHLDHTLKLLANPPYQGGTFTCNACIKEGTGFVYNCATCSFDLHVDCVSWPEKVKREDHQHPLTLFFSSPTPPNTEGQPEVTTICDVCQTAIHEMAWTYSCHECDFATHLECVINQGVSVQKSDEELINEAAIKLKVLQLLLSGRAEIIL</sequence>
<evidence type="ECO:0000256" key="2">
    <source>
        <dbReference type="SAM" id="MobiDB-lite"/>
    </source>
</evidence>
<dbReference type="SUPFAM" id="SSF57889">
    <property type="entry name" value="Cysteine-rich domain"/>
    <property type="match status" value="3"/>
</dbReference>
<dbReference type="InterPro" id="IPR004146">
    <property type="entry name" value="DC1"/>
</dbReference>
<dbReference type="InterPro" id="IPR046349">
    <property type="entry name" value="C1-like_sf"/>
</dbReference>
<proteinExistence type="predicted"/>
<dbReference type="EMBL" id="BAABME010014311">
    <property type="protein sequence ID" value="GAA0187061.1"/>
    <property type="molecule type" value="Genomic_DNA"/>
</dbReference>
<keyword evidence="1" id="KW-0677">Repeat</keyword>
<dbReference type="Proteomes" id="UP001454036">
    <property type="component" value="Unassembled WGS sequence"/>
</dbReference>
<feature type="domain" description="DC1" evidence="3">
    <location>
        <begin position="257"/>
        <end position="303"/>
    </location>
</feature>
<evidence type="ECO:0000256" key="1">
    <source>
        <dbReference type="ARBA" id="ARBA00022737"/>
    </source>
</evidence>
<dbReference type="Pfam" id="PF03107">
    <property type="entry name" value="C1_2"/>
    <property type="match status" value="5"/>
</dbReference>
<organism evidence="4 5">
    <name type="scientific">Lithospermum erythrorhizon</name>
    <name type="common">Purple gromwell</name>
    <name type="synonym">Lithospermum officinale var. erythrorhizon</name>
    <dbReference type="NCBI Taxonomy" id="34254"/>
    <lineage>
        <taxon>Eukaryota</taxon>
        <taxon>Viridiplantae</taxon>
        <taxon>Streptophyta</taxon>
        <taxon>Embryophyta</taxon>
        <taxon>Tracheophyta</taxon>
        <taxon>Spermatophyta</taxon>
        <taxon>Magnoliopsida</taxon>
        <taxon>eudicotyledons</taxon>
        <taxon>Gunneridae</taxon>
        <taxon>Pentapetalae</taxon>
        <taxon>asterids</taxon>
        <taxon>lamiids</taxon>
        <taxon>Boraginales</taxon>
        <taxon>Boraginaceae</taxon>
        <taxon>Boraginoideae</taxon>
        <taxon>Lithospermeae</taxon>
        <taxon>Lithospermum</taxon>
    </lineage>
</organism>
<name>A0AAV3S422_LITER</name>
<keyword evidence="5" id="KW-1185">Reference proteome</keyword>
<comment type="caution">
    <text evidence="4">The sequence shown here is derived from an EMBL/GenBank/DDBJ whole genome shotgun (WGS) entry which is preliminary data.</text>
</comment>
<gene>
    <name evidence="4" type="ORF">LIER_34349</name>
</gene>
<protein>
    <recommendedName>
        <fullName evidence="3">DC1 domain-containing protein</fullName>
    </recommendedName>
</protein>
<feature type="region of interest" description="Disordered" evidence="2">
    <location>
        <begin position="120"/>
        <end position="188"/>
    </location>
</feature>